<dbReference type="InterPro" id="IPR013578">
    <property type="entry name" value="Peptidase_M16C_assoc"/>
</dbReference>
<dbReference type="SMART" id="SM01264">
    <property type="entry name" value="M16C_associated"/>
    <property type="match status" value="1"/>
</dbReference>
<dbReference type="InterPro" id="IPR007863">
    <property type="entry name" value="Peptidase_M16_C"/>
</dbReference>
<protein>
    <submittedName>
        <fullName evidence="2">Uncharacterized protein C05D11.1</fullName>
    </submittedName>
</protein>
<dbReference type="GO" id="GO:0006508">
    <property type="term" value="P:proteolysis"/>
    <property type="evidence" value="ECO:0007669"/>
    <property type="project" value="InterPro"/>
</dbReference>
<dbReference type="GO" id="GO:0046872">
    <property type="term" value="F:metal ion binding"/>
    <property type="evidence" value="ECO:0007669"/>
    <property type="project" value="InterPro"/>
</dbReference>
<organism evidence="2">
    <name type="scientific">Cacopsylla melanoneura</name>
    <dbReference type="NCBI Taxonomy" id="428564"/>
    <lineage>
        <taxon>Eukaryota</taxon>
        <taxon>Metazoa</taxon>
        <taxon>Ecdysozoa</taxon>
        <taxon>Arthropoda</taxon>
        <taxon>Hexapoda</taxon>
        <taxon>Insecta</taxon>
        <taxon>Pterygota</taxon>
        <taxon>Neoptera</taxon>
        <taxon>Paraneoptera</taxon>
        <taxon>Hemiptera</taxon>
        <taxon>Sternorrhyncha</taxon>
        <taxon>Psylloidea</taxon>
        <taxon>Psyllidae</taxon>
        <taxon>Psyllinae</taxon>
        <taxon>Cacopsylla</taxon>
    </lineage>
</organism>
<sequence length="1035" mass="117031">MTLESNETIDSVPVKYGFKLICSSKANNLIPVHKYKSVNTGITVVLGEVEGPVVNGYFALATEAHDDDGLPHTLEHLIFLGSEDYPYKGVLDLLANRCMASGTNAWTDTDHTCYTMTTAGSEGFLSLMPIYLDHILYPLLTDAGFTTEVHHITGEGKDGGVVYCEMQGRENTGESRVNLELQREVYPGHCGYKSETGGIMSNLRDSTTNEKIRTYHKAYYRPENLCLIITGQVEAEEVFKMLKPFEEKIMAKGSRDEFIRPWQSSVPPLPISVDKEVPYSCDEEDNGMVYIGWRGPSAVTELYKLTACAVLLKYLTDTPVSPLPKEFVDIPDPYCSQVAYSIIENSSSLVYFTFENVPKDKLNLIKSKMLSLLSDIVEGKLPIDINRLVTVIRRHRAECLTHIENNPHFCIASMAIGDMLYGNTKEDLDQRLNQIAELIQLETEPVDFWVELIRQFLVDAPHVVIRGVPSIEEQKRLAKDEDERLAARVKELGKEGLAEKEALMMKSTEENEKPPPPEMLTCVPIPNINSINFHSIESFTSKSEKQHPNFDVTNSPLFFQIDHIKTNFVYLFVLMDSSELSQELRFYLQLYFELIMESPIQRGDEQVTYEEVVAQLEADTVASTTRIGLESASRFTCGPFSHTTCLMLQVEPNKFGKGIQWIRELLYETKLTPDRIRIVANKIINDVAQAKRQGNKMARDLLKGLLFSKESNHYSISLLRQHKFLTKVLEQLSSPEQTKEVISQLEQIRITLCHPKNVVVHMAANCDALLKSDVTLLSQILPSPPHPSSTPSTLNSLHVTEDWRLLNSDDNQGRHVVVGMGAVESFFMCQAAPGIKDFDHEDLAPLLVFLQYLTQLEGPMWKQIRGLGHAYSYNMVPRPNEGQLYLTFYRATNVVAAYTEAKNIIESHLKPDTEWDSTLFDSAKTSLIFEIIDREKSIGDVVAQSLLTYFKHVPHDYNKTLVQKIIRVNSSDLAAIGQKYLVPLLDPKVVRTSIVCHPTQTQHVLSSFDNLGFKFTVYSSPFHFNLQSSFKYFII</sequence>
<reference evidence="2" key="1">
    <citation type="submission" date="2021-05" db="EMBL/GenBank/DDBJ databases">
        <authorList>
            <person name="Alioto T."/>
            <person name="Alioto T."/>
            <person name="Gomez Garrido J."/>
        </authorList>
    </citation>
    <scope>NUCLEOTIDE SEQUENCE</scope>
</reference>
<dbReference type="PANTHER" id="PTHR43016:SF16">
    <property type="entry name" value="METALLOPROTEASE, PUTATIVE (AFU_ORTHOLOGUE AFUA_4G07610)-RELATED"/>
    <property type="match status" value="1"/>
</dbReference>
<dbReference type="FunFam" id="3.30.830.10:FF:000031">
    <property type="entry name" value="Putative zinc metalloprotease"/>
    <property type="match status" value="1"/>
</dbReference>
<evidence type="ECO:0000313" key="2">
    <source>
        <dbReference type="EMBL" id="CAG6694961.1"/>
    </source>
</evidence>
<name>A0A8D8U0L6_9HEMI</name>
<feature type="domain" description="Peptidase M16C associated" evidence="1">
    <location>
        <begin position="467"/>
        <end position="728"/>
    </location>
</feature>
<dbReference type="EMBL" id="HBUF01321038">
    <property type="protein sequence ID" value="CAG6694970.1"/>
    <property type="molecule type" value="Transcribed_RNA"/>
</dbReference>
<dbReference type="InterPro" id="IPR011249">
    <property type="entry name" value="Metalloenz_LuxS/M16"/>
</dbReference>
<dbReference type="InterPro" id="IPR011765">
    <property type="entry name" value="Pept_M16_N"/>
</dbReference>
<dbReference type="AlphaFoldDB" id="A0A8D8U0L6"/>
<dbReference type="Pfam" id="PF05193">
    <property type="entry name" value="Peptidase_M16_C"/>
    <property type="match status" value="1"/>
</dbReference>
<dbReference type="SUPFAM" id="SSF63411">
    <property type="entry name" value="LuxS/MPP-like metallohydrolase"/>
    <property type="match status" value="4"/>
</dbReference>
<dbReference type="EMBL" id="HBUF01321034">
    <property type="protein sequence ID" value="CAG6694961.1"/>
    <property type="molecule type" value="Transcribed_RNA"/>
</dbReference>
<accession>A0A8D8U0L6</accession>
<dbReference type="FunFam" id="3.30.830.10:FF:000015">
    <property type="entry name" value="Putative zinc metalloprotease"/>
    <property type="match status" value="1"/>
</dbReference>
<evidence type="ECO:0000259" key="1">
    <source>
        <dbReference type="SMART" id="SM01264"/>
    </source>
</evidence>
<dbReference type="Pfam" id="PF00675">
    <property type="entry name" value="Peptidase_M16"/>
    <property type="match status" value="1"/>
</dbReference>
<proteinExistence type="predicted"/>
<dbReference type="Pfam" id="PF08367">
    <property type="entry name" value="M16C_assoc"/>
    <property type="match status" value="1"/>
</dbReference>
<dbReference type="PANTHER" id="PTHR43016">
    <property type="entry name" value="PRESEQUENCE PROTEASE"/>
    <property type="match status" value="1"/>
</dbReference>
<dbReference type="Gene3D" id="3.30.830.10">
    <property type="entry name" value="Metalloenzyme, LuxS/M16 peptidase-like"/>
    <property type="match status" value="4"/>
</dbReference>